<evidence type="ECO:0000313" key="2">
    <source>
        <dbReference type="Proteomes" id="UP001197247"/>
    </source>
</evidence>
<keyword evidence="2" id="KW-1185">Reference proteome</keyword>
<evidence type="ECO:0000313" key="1">
    <source>
        <dbReference type="EMBL" id="MBT0771355.1"/>
    </source>
</evidence>
<protein>
    <submittedName>
        <fullName evidence="1">Uncharacterized protein</fullName>
    </submittedName>
</protein>
<gene>
    <name evidence="1" type="ORF">KIH74_20625</name>
</gene>
<reference evidence="1 2" key="1">
    <citation type="submission" date="2021-05" db="EMBL/GenBank/DDBJ databases">
        <title>Kineosporia and Streptomyces sp. nov. two new marine actinobacteria isolated from Coral.</title>
        <authorList>
            <person name="Buangrab K."/>
            <person name="Sutthacheep M."/>
            <person name="Yeemin T."/>
            <person name="Harunari E."/>
            <person name="Igarashi Y."/>
            <person name="Kanchanasin P."/>
            <person name="Tanasupawat S."/>
            <person name="Phongsopitanun W."/>
        </authorList>
    </citation>
    <scope>NUCLEOTIDE SEQUENCE [LARGE SCALE GENOMIC DNA]</scope>
    <source>
        <strain evidence="1 2">J2-2</strain>
    </source>
</reference>
<proteinExistence type="predicted"/>
<name>A0ABS5TK15_9ACTN</name>
<dbReference type="RefSeq" id="WP_214157643.1">
    <property type="nucleotide sequence ID" value="NZ_JAHBAY010000008.1"/>
</dbReference>
<comment type="caution">
    <text evidence="1">The sequence shown here is derived from an EMBL/GenBank/DDBJ whole genome shotgun (WGS) entry which is preliminary data.</text>
</comment>
<accession>A0ABS5TK15</accession>
<sequence length="58" mass="6164">MASKDEAAMKKVSQASRELTAALMESYRSKRVDAAVEALQAARKAAGLDRPRNGTAGQ</sequence>
<dbReference type="EMBL" id="JAHBAY010000008">
    <property type="protein sequence ID" value="MBT0771355.1"/>
    <property type="molecule type" value="Genomic_DNA"/>
</dbReference>
<dbReference type="Proteomes" id="UP001197247">
    <property type="component" value="Unassembled WGS sequence"/>
</dbReference>
<organism evidence="1 2">
    <name type="scientific">Kineosporia corallincola</name>
    <dbReference type="NCBI Taxonomy" id="2835133"/>
    <lineage>
        <taxon>Bacteria</taxon>
        <taxon>Bacillati</taxon>
        <taxon>Actinomycetota</taxon>
        <taxon>Actinomycetes</taxon>
        <taxon>Kineosporiales</taxon>
        <taxon>Kineosporiaceae</taxon>
        <taxon>Kineosporia</taxon>
    </lineage>
</organism>